<keyword evidence="2" id="KW-1185">Reference proteome</keyword>
<reference evidence="1 2" key="1">
    <citation type="journal article" date="2005" name="Nature">
        <title>The genome of the social amoeba Dictyostelium discoideum.</title>
        <authorList>
            <consortium name="The Dictyostelium discoideum Sequencing Consortium"/>
            <person name="Eichinger L."/>
            <person name="Pachebat J.A."/>
            <person name="Glockner G."/>
            <person name="Rajandream M.A."/>
            <person name="Sucgang R."/>
            <person name="Berriman M."/>
            <person name="Song J."/>
            <person name="Olsen R."/>
            <person name="Szafranski K."/>
            <person name="Xu Q."/>
            <person name="Tunggal B."/>
            <person name="Kummerfeld S."/>
            <person name="Madera M."/>
            <person name="Konfortov B.A."/>
            <person name="Rivero F."/>
            <person name="Bankier A.T."/>
            <person name="Lehmann R."/>
            <person name="Hamlin N."/>
            <person name="Davies R."/>
            <person name="Gaudet P."/>
            <person name="Fey P."/>
            <person name="Pilcher K."/>
            <person name="Chen G."/>
            <person name="Saunders D."/>
            <person name="Sodergren E."/>
            <person name="Davis P."/>
            <person name="Kerhornou A."/>
            <person name="Nie X."/>
            <person name="Hall N."/>
            <person name="Anjard C."/>
            <person name="Hemphill L."/>
            <person name="Bason N."/>
            <person name="Farbrother P."/>
            <person name="Desany B."/>
            <person name="Just E."/>
            <person name="Morio T."/>
            <person name="Rost R."/>
            <person name="Churcher C."/>
            <person name="Cooper J."/>
            <person name="Haydock S."/>
            <person name="van Driessche N."/>
            <person name="Cronin A."/>
            <person name="Goodhead I."/>
            <person name="Muzny D."/>
            <person name="Mourier T."/>
            <person name="Pain A."/>
            <person name="Lu M."/>
            <person name="Harper D."/>
            <person name="Lindsay R."/>
            <person name="Hauser H."/>
            <person name="James K."/>
            <person name="Quiles M."/>
            <person name="Madan Babu M."/>
            <person name="Saito T."/>
            <person name="Buchrieser C."/>
            <person name="Wardroper A."/>
            <person name="Felder M."/>
            <person name="Thangavelu M."/>
            <person name="Johnson D."/>
            <person name="Knights A."/>
            <person name="Loulseged H."/>
            <person name="Mungall K."/>
            <person name="Oliver K."/>
            <person name="Price C."/>
            <person name="Quail M.A."/>
            <person name="Urushihara H."/>
            <person name="Hernandez J."/>
            <person name="Rabbinowitsch E."/>
            <person name="Steffen D."/>
            <person name="Sanders M."/>
            <person name="Ma J."/>
            <person name="Kohara Y."/>
            <person name="Sharp S."/>
            <person name="Simmonds M."/>
            <person name="Spiegler S."/>
            <person name="Tivey A."/>
            <person name="Sugano S."/>
            <person name="White B."/>
            <person name="Walker D."/>
            <person name="Woodward J."/>
            <person name="Winckler T."/>
            <person name="Tanaka Y."/>
            <person name="Shaulsky G."/>
            <person name="Schleicher M."/>
            <person name="Weinstock G."/>
            <person name="Rosenthal A."/>
            <person name="Cox E.C."/>
            <person name="Chisholm R.L."/>
            <person name="Gibbs R."/>
            <person name="Loomis W.F."/>
            <person name="Platzer M."/>
            <person name="Kay R.R."/>
            <person name="Williams J."/>
            <person name="Dear P.H."/>
            <person name="Noegel A.A."/>
            <person name="Barrell B."/>
            <person name="Kuspa A."/>
        </authorList>
    </citation>
    <scope>NUCLEOTIDE SEQUENCE [LARGE SCALE GENOMIC DNA]</scope>
    <source>
        <strain evidence="1 2">AX4</strain>
    </source>
</reference>
<dbReference type="PaxDb" id="44689-DDB0206374"/>
<dbReference type="InParanoid" id="Q54VW6"/>
<comment type="caution">
    <text evidence="1">The sequence shown here is derived from an EMBL/GenBank/DDBJ whole genome shotgun (WGS) entry which is preliminary data.</text>
</comment>
<accession>Q54VW6</accession>
<name>Q54VW6_DICDI</name>
<sequence>MIYINCFINLIFKMNEESNYGYRINDDNIKNLNQCIGDITCDYNNLCTIDKCGKEIGCTNIPLKCLPKITIGILGFGLLCQLEKC</sequence>
<dbReference type="KEGG" id="ddi:DDB_G0280095"/>
<dbReference type="dictyBase" id="DDB_G0280095"/>
<dbReference type="RefSeq" id="XP_641239.1">
    <property type="nucleotide sequence ID" value="XM_636147.1"/>
</dbReference>
<proteinExistence type="predicted"/>
<protein>
    <submittedName>
        <fullName evidence="1">Uncharacterized protein</fullName>
    </submittedName>
</protein>
<evidence type="ECO:0000313" key="2">
    <source>
        <dbReference type="Proteomes" id="UP000002195"/>
    </source>
</evidence>
<dbReference type="GeneID" id="8622370"/>
<dbReference type="Proteomes" id="UP000002195">
    <property type="component" value="Unassembled WGS sequence"/>
</dbReference>
<dbReference type="EMBL" id="AAFI02000035">
    <property type="protein sequence ID" value="EAL67274.1"/>
    <property type="molecule type" value="Genomic_DNA"/>
</dbReference>
<dbReference type="AlphaFoldDB" id="Q54VW6"/>
<evidence type="ECO:0000313" key="1">
    <source>
        <dbReference type="EMBL" id="EAL67274.1"/>
    </source>
</evidence>
<dbReference type="HOGENOM" id="CLU_2517304_0_0_1"/>
<gene>
    <name evidence="1" type="ORF">DDB_G0280095</name>
</gene>
<organism evidence="1 2">
    <name type="scientific">Dictyostelium discoideum</name>
    <name type="common">Social amoeba</name>
    <dbReference type="NCBI Taxonomy" id="44689"/>
    <lineage>
        <taxon>Eukaryota</taxon>
        <taxon>Amoebozoa</taxon>
        <taxon>Evosea</taxon>
        <taxon>Eumycetozoa</taxon>
        <taxon>Dictyostelia</taxon>
        <taxon>Dictyosteliales</taxon>
        <taxon>Dictyosteliaceae</taxon>
        <taxon>Dictyostelium</taxon>
    </lineage>
</organism>
<dbReference type="VEuPathDB" id="AmoebaDB:DDB_G0280095"/>